<feature type="compositionally biased region" description="Polar residues" evidence="1">
    <location>
        <begin position="223"/>
        <end position="233"/>
    </location>
</feature>
<protein>
    <submittedName>
        <fullName evidence="2">Uncharacterized protein</fullName>
    </submittedName>
</protein>
<keyword evidence="3" id="KW-1185">Reference proteome</keyword>
<dbReference type="RefSeq" id="XP_035350003.1">
    <property type="nucleotide sequence ID" value="XM_035494110.1"/>
</dbReference>
<dbReference type="AlphaFoldDB" id="A0A7H8RBJ7"/>
<name>A0A7H8RBJ7_TALRU</name>
<evidence type="ECO:0000313" key="2">
    <source>
        <dbReference type="EMBL" id="QKX63829.1"/>
    </source>
</evidence>
<dbReference type="Proteomes" id="UP000509510">
    <property type="component" value="Chromosome VI"/>
</dbReference>
<gene>
    <name evidence="2" type="ORF">TRUGW13939_11000</name>
</gene>
<reference evidence="3" key="1">
    <citation type="submission" date="2020-06" db="EMBL/GenBank/DDBJ databases">
        <title>A chromosome-scale genome assembly of Talaromyces rugulosus W13939.</title>
        <authorList>
            <person name="Wang B."/>
            <person name="Guo L."/>
            <person name="Ye K."/>
            <person name="Wang L."/>
        </authorList>
    </citation>
    <scope>NUCLEOTIDE SEQUENCE [LARGE SCALE GENOMIC DNA]</scope>
    <source>
        <strain evidence="3">W13939</strain>
    </source>
</reference>
<evidence type="ECO:0000313" key="3">
    <source>
        <dbReference type="Proteomes" id="UP000509510"/>
    </source>
</evidence>
<accession>A0A7H8RBJ7</accession>
<feature type="compositionally biased region" description="Low complexity" evidence="1">
    <location>
        <begin position="153"/>
        <end position="165"/>
    </location>
</feature>
<feature type="region of interest" description="Disordered" evidence="1">
    <location>
        <begin position="197"/>
        <end position="377"/>
    </location>
</feature>
<feature type="compositionally biased region" description="Low complexity" evidence="1">
    <location>
        <begin position="349"/>
        <end position="370"/>
    </location>
</feature>
<feature type="compositionally biased region" description="Polar residues" evidence="1">
    <location>
        <begin position="131"/>
        <end position="146"/>
    </location>
</feature>
<dbReference type="OrthoDB" id="4225515at2759"/>
<feature type="compositionally biased region" description="Polar residues" evidence="1">
    <location>
        <begin position="326"/>
        <end position="345"/>
    </location>
</feature>
<feature type="compositionally biased region" description="Polar residues" evidence="1">
    <location>
        <begin position="274"/>
        <end position="290"/>
    </location>
</feature>
<organism evidence="2 3">
    <name type="scientific">Talaromyces rugulosus</name>
    <name type="common">Penicillium rugulosum</name>
    <dbReference type="NCBI Taxonomy" id="121627"/>
    <lineage>
        <taxon>Eukaryota</taxon>
        <taxon>Fungi</taxon>
        <taxon>Dikarya</taxon>
        <taxon>Ascomycota</taxon>
        <taxon>Pezizomycotina</taxon>
        <taxon>Eurotiomycetes</taxon>
        <taxon>Eurotiomycetidae</taxon>
        <taxon>Eurotiales</taxon>
        <taxon>Trichocomaceae</taxon>
        <taxon>Talaromyces</taxon>
        <taxon>Talaromyces sect. Islandici</taxon>
    </lineage>
</organism>
<feature type="region of interest" description="Disordered" evidence="1">
    <location>
        <begin position="453"/>
        <end position="474"/>
    </location>
</feature>
<feature type="compositionally biased region" description="Polar residues" evidence="1">
    <location>
        <begin position="453"/>
        <end position="464"/>
    </location>
</feature>
<feature type="compositionally biased region" description="Low complexity" evidence="1">
    <location>
        <begin position="242"/>
        <end position="254"/>
    </location>
</feature>
<dbReference type="KEGG" id="trg:TRUGW13939_11000"/>
<feature type="region of interest" description="Disordered" evidence="1">
    <location>
        <begin position="131"/>
        <end position="168"/>
    </location>
</feature>
<sequence>MAGECAEVPYHLQLPGNQLTGYALKGLHHDIDPFGSSTTVAIAEDSHLDPFYLEHALDASKQWDTRTIDDSDVELEDLENEYFMSYMTEDKKQSLSSQYYHPTQIVAAHYDTPSLRTADCPATPDFQRTYNHHSQNSYSSIQTDGSGLTPDLTPSSSFSSTCSTSNCPEDVRKATQQLALHSERAAGRDRSRSAARFYLPAVTPDTKSRACTRPSTPAERAASSKSKTPSSETLVMVHRHPAASAASSLRSKPLPSLPPILKNPGQAPPRKTHSAGSRSQIDTSQISPPSLMNPVTMEPHTSPFDHALFIPAHDCPSPVPNPSPPITRQATNASAIGRPSTSTSVAYGEQSVWESDSDSESVSGRSQSRRGPIDTLRKVRSRVQLRRIAKSDAKLHADITHSLDADLPAAPPPPQLPHLPLYLDDRGAASVISMADVLPPPLSRQTLRLVAPSTTSLAPPLSRQSTEKTVTEMDTSTTAAAIQAQSRRRQRSNATDEFLPFTKAETVHQYYCRRPSSDTETSSLYRTNVFKRMWGSLRSLNCSN</sequence>
<dbReference type="GeneID" id="55998479"/>
<dbReference type="EMBL" id="CP055903">
    <property type="protein sequence ID" value="QKX63829.1"/>
    <property type="molecule type" value="Genomic_DNA"/>
</dbReference>
<proteinExistence type="predicted"/>
<evidence type="ECO:0000256" key="1">
    <source>
        <dbReference type="SAM" id="MobiDB-lite"/>
    </source>
</evidence>